<name>A0A5B0X7W5_9GAMM</name>
<evidence type="ECO:0000256" key="1">
    <source>
        <dbReference type="ARBA" id="ARBA00004377"/>
    </source>
</evidence>
<keyword evidence="3" id="KW-1003">Cell membrane</keyword>
<dbReference type="Pfam" id="PF02501">
    <property type="entry name" value="T2SSI"/>
    <property type="match status" value="1"/>
</dbReference>
<protein>
    <recommendedName>
        <fullName evidence="9">Type II secretion system protein I</fullName>
        <shortName evidence="9">T2SS minor pseudopilin I</shortName>
    </recommendedName>
</protein>
<dbReference type="Proteomes" id="UP000323708">
    <property type="component" value="Unassembled WGS sequence"/>
</dbReference>
<dbReference type="EMBL" id="VTUX01000001">
    <property type="protein sequence ID" value="KAA1194451.1"/>
    <property type="molecule type" value="Genomic_DNA"/>
</dbReference>
<evidence type="ECO:0000313" key="12">
    <source>
        <dbReference type="Proteomes" id="UP000323708"/>
    </source>
</evidence>
<dbReference type="InterPro" id="IPR045584">
    <property type="entry name" value="Pilin-like"/>
</dbReference>
<keyword evidence="12" id="KW-1185">Reference proteome</keyword>
<comment type="subunit">
    <text evidence="9">Type II secretion is composed of four main components: the outer membrane complex, the inner membrane complex, the cytoplasmic secretion ATPase and the periplasm-spanning pseudopilus.</text>
</comment>
<dbReference type="Gene3D" id="3.30.1300.30">
    <property type="entry name" value="GSPII I/J protein-like"/>
    <property type="match status" value="1"/>
</dbReference>
<dbReference type="PANTHER" id="PTHR38779:SF2">
    <property type="entry name" value="TYPE II SECRETION SYSTEM PROTEIN I-RELATED"/>
    <property type="match status" value="1"/>
</dbReference>
<comment type="PTM">
    <text evidence="9">Cleaved by prepilin peptidase.</text>
</comment>
<keyword evidence="6" id="KW-0812">Transmembrane</keyword>
<comment type="function">
    <text evidence="9">Component of the type II secretion system required for the energy-dependent secretion of extracellular factors such as proteases and toxins from the periplasm.</text>
</comment>
<dbReference type="GO" id="GO:0015628">
    <property type="term" value="P:protein secretion by the type II secretion system"/>
    <property type="evidence" value="ECO:0007669"/>
    <property type="project" value="UniProtKB-UniRule"/>
</dbReference>
<dbReference type="NCBIfam" id="TIGR01707">
    <property type="entry name" value="gspI"/>
    <property type="match status" value="1"/>
</dbReference>
<dbReference type="InterPro" id="IPR003413">
    <property type="entry name" value="T2SS_GspI_C"/>
</dbReference>
<evidence type="ECO:0000256" key="6">
    <source>
        <dbReference type="ARBA" id="ARBA00022692"/>
    </source>
</evidence>
<comment type="similarity">
    <text evidence="2 9">Belongs to the GSP I family.</text>
</comment>
<evidence type="ECO:0000256" key="8">
    <source>
        <dbReference type="ARBA" id="ARBA00023136"/>
    </source>
</evidence>
<dbReference type="InterPro" id="IPR010052">
    <property type="entry name" value="T2SS_protein-GspI"/>
</dbReference>
<dbReference type="GO" id="GO:0015627">
    <property type="term" value="C:type II protein secretion system complex"/>
    <property type="evidence" value="ECO:0007669"/>
    <property type="project" value="UniProtKB-UniRule"/>
</dbReference>
<feature type="domain" description="Type II secretion system protein GspI C-terminal" evidence="10">
    <location>
        <begin position="42"/>
        <end position="124"/>
    </location>
</feature>
<keyword evidence="5 9" id="KW-0997">Cell inner membrane</keyword>
<gene>
    <name evidence="11" type="primary">gspI</name>
    <name evidence="11" type="ORF">F0M18_03200</name>
</gene>
<dbReference type="Pfam" id="PF07963">
    <property type="entry name" value="N_methyl"/>
    <property type="match status" value="1"/>
</dbReference>
<dbReference type="SUPFAM" id="SSF54523">
    <property type="entry name" value="Pili subunits"/>
    <property type="match status" value="1"/>
</dbReference>
<dbReference type="AlphaFoldDB" id="A0A5B0X7W5"/>
<dbReference type="RefSeq" id="WP_149609920.1">
    <property type="nucleotide sequence ID" value="NZ_VTUX01000001.1"/>
</dbReference>
<evidence type="ECO:0000313" key="11">
    <source>
        <dbReference type="EMBL" id="KAA1194451.1"/>
    </source>
</evidence>
<reference evidence="11 12" key="1">
    <citation type="submission" date="2019-09" db="EMBL/GenBank/DDBJ databases">
        <authorList>
            <person name="Chen X.-Y."/>
        </authorList>
    </citation>
    <scope>NUCLEOTIDE SEQUENCE [LARGE SCALE GENOMIC DNA]</scope>
    <source>
        <strain evidence="11 12">NY5</strain>
    </source>
</reference>
<keyword evidence="7" id="KW-1133">Transmembrane helix</keyword>
<proteinExistence type="inferred from homology"/>
<evidence type="ECO:0000256" key="9">
    <source>
        <dbReference type="RuleBase" id="RU368030"/>
    </source>
</evidence>
<dbReference type="PANTHER" id="PTHR38779">
    <property type="entry name" value="TYPE II SECRETION SYSTEM PROTEIN I-RELATED"/>
    <property type="match status" value="1"/>
</dbReference>
<evidence type="ECO:0000256" key="7">
    <source>
        <dbReference type="ARBA" id="ARBA00022989"/>
    </source>
</evidence>
<accession>A0A5B0X7W5</accession>
<organism evidence="11 12">
    <name type="scientific">Pseudohalioglobus sediminis</name>
    <dbReference type="NCBI Taxonomy" id="2606449"/>
    <lineage>
        <taxon>Bacteria</taxon>
        <taxon>Pseudomonadati</taxon>
        <taxon>Pseudomonadota</taxon>
        <taxon>Gammaproteobacteria</taxon>
        <taxon>Cellvibrionales</taxon>
        <taxon>Halieaceae</taxon>
        <taxon>Pseudohalioglobus</taxon>
    </lineage>
</organism>
<dbReference type="NCBIfam" id="TIGR02532">
    <property type="entry name" value="IV_pilin_GFxxxE"/>
    <property type="match status" value="1"/>
</dbReference>
<evidence type="ECO:0000259" key="10">
    <source>
        <dbReference type="Pfam" id="PF02501"/>
    </source>
</evidence>
<comment type="subcellular location">
    <subcellularLocation>
        <location evidence="1 9">Cell inner membrane</location>
        <topology evidence="1 9">Single-pass membrane protein</topology>
    </subcellularLocation>
</comment>
<dbReference type="GO" id="GO:0005886">
    <property type="term" value="C:plasma membrane"/>
    <property type="evidence" value="ECO:0007669"/>
    <property type="project" value="UniProtKB-SubCell"/>
</dbReference>
<dbReference type="InterPro" id="IPR012902">
    <property type="entry name" value="N_methyl_site"/>
</dbReference>
<evidence type="ECO:0000256" key="2">
    <source>
        <dbReference type="ARBA" id="ARBA00008358"/>
    </source>
</evidence>
<evidence type="ECO:0000256" key="4">
    <source>
        <dbReference type="ARBA" id="ARBA00022481"/>
    </source>
</evidence>
<evidence type="ECO:0000256" key="3">
    <source>
        <dbReference type="ARBA" id="ARBA00022475"/>
    </source>
</evidence>
<keyword evidence="8" id="KW-0472">Membrane</keyword>
<evidence type="ECO:0000256" key="5">
    <source>
        <dbReference type="ARBA" id="ARBA00022519"/>
    </source>
</evidence>
<keyword evidence="4 9" id="KW-0488">Methylation</keyword>
<sequence>MSGRKTAGFTLVEVMVALAIVALALPALMVALSRQVDATGYLRDKSMAHAVAANKLAELRILAYARRDLLRGRDSGVASMAERDWYWWVESSLTEVPLFYRVEIDVALDEGDAEQPLYTLVAFLPADLKVESATEAAPDDG</sequence>
<comment type="caution">
    <text evidence="11">The sequence shown here is derived from an EMBL/GenBank/DDBJ whole genome shotgun (WGS) entry which is preliminary data.</text>
</comment>